<keyword evidence="1" id="KW-0472">Membrane</keyword>
<keyword evidence="1" id="KW-1133">Transmembrane helix</keyword>
<evidence type="ECO:0000313" key="2">
    <source>
        <dbReference type="EMBL" id="MET4634118.1"/>
    </source>
</evidence>
<protein>
    <recommendedName>
        <fullName evidence="4">Two pore domain potassium channel family protein</fullName>
    </recommendedName>
</protein>
<proteinExistence type="predicted"/>
<evidence type="ECO:0000256" key="1">
    <source>
        <dbReference type="SAM" id="Phobius"/>
    </source>
</evidence>
<gene>
    <name evidence="2" type="ORF">ABIE08_002031</name>
</gene>
<dbReference type="RefSeq" id="WP_354550752.1">
    <property type="nucleotide sequence ID" value="NZ_JBEPSM010000001.1"/>
</dbReference>
<dbReference type="EMBL" id="JBEPSM010000001">
    <property type="protein sequence ID" value="MET4634118.1"/>
    <property type="molecule type" value="Genomic_DNA"/>
</dbReference>
<feature type="transmembrane region" description="Helical" evidence="1">
    <location>
        <begin position="129"/>
        <end position="152"/>
    </location>
</feature>
<comment type="caution">
    <text evidence="2">The sequence shown here is derived from an EMBL/GenBank/DDBJ whole genome shotgun (WGS) entry which is preliminary data.</text>
</comment>
<evidence type="ECO:0000313" key="3">
    <source>
        <dbReference type="Proteomes" id="UP001549321"/>
    </source>
</evidence>
<feature type="transmembrane region" description="Helical" evidence="1">
    <location>
        <begin position="73"/>
        <end position="97"/>
    </location>
</feature>
<accession>A0ABV2QZ28</accession>
<dbReference type="Proteomes" id="UP001549321">
    <property type="component" value="Unassembled WGS sequence"/>
</dbReference>
<feature type="transmembrane region" description="Helical" evidence="1">
    <location>
        <begin position="6"/>
        <end position="30"/>
    </location>
</feature>
<keyword evidence="1" id="KW-0812">Transmembrane</keyword>
<keyword evidence="3" id="KW-1185">Reference proteome</keyword>
<evidence type="ECO:0008006" key="4">
    <source>
        <dbReference type="Google" id="ProtNLM"/>
    </source>
</evidence>
<name>A0ABV2QZ28_9HYPH</name>
<organism evidence="2 3">
    <name type="scientific">Kaistia defluvii</name>
    <dbReference type="NCBI Taxonomy" id="410841"/>
    <lineage>
        <taxon>Bacteria</taxon>
        <taxon>Pseudomonadati</taxon>
        <taxon>Pseudomonadota</taxon>
        <taxon>Alphaproteobacteria</taxon>
        <taxon>Hyphomicrobiales</taxon>
        <taxon>Kaistiaceae</taxon>
        <taxon>Kaistia</taxon>
    </lineage>
</organism>
<reference evidence="2 3" key="1">
    <citation type="submission" date="2024-06" db="EMBL/GenBank/DDBJ databases">
        <title>Sorghum-associated microbial communities from plants grown in Nebraska, USA.</title>
        <authorList>
            <person name="Schachtman D."/>
        </authorList>
    </citation>
    <scope>NUCLEOTIDE SEQUENCE [LARGE SCALE GENOMIC DNA]</scope>
    <source>
        <strain evidence="2 3">3207</strain>
    </source>
</reference>
<sequence>MTIALYVLACLVGAILLALYFRSIVVVALLNSKSNDFVERNARRSAVAIIQRFIGRSIGYTEIQRRQAWIMPLFVLLAVVTWFLLVQIAFTGILWGLRIEPDFWRALSASGSALSTLGYLTPSTLVGEYLAVFQAAIGLAVVMLLFTFVPGYQAAIQTRERRVGWFYARTEDEASSERYLGWLLEKKDNGGIAEGWEDWENWFRGIRETHTLSPILSYVPSIYPGTSWIATSLSVLDTANALTACLGRQAPAEARLCRREGATTMRLIAGALGVGAPPRPHGRSADTNRFDRLYDALVAAGLPVIHDRAECRRSYLAMRVEYAPFIQQVAVATLTPTSVLDVTGPFPGAASASNEAISSAI</sequence>